<proteinExistence type="predicted"/>
<organism evidence="1">
    <name type="scientific">Lepeophtheirus salmonis</name>
    <name type="common">Salmon louse</name>
    <name type="synonym">Caligus salmonis</name>
    <dbReference type="NCBI Taxonomy" id="72036"/>
    <lineage>
        <taxon>Eukaryota</taxon>
        <taxon>Metazoa</taxon>
        <taxon>Ecdysozoa</taxon>
        <taxon>Arthropoda</taxon>
        <taxon>Crustacea</taxon>
        <taxon>Multicrustacea</taxon>
        <taxon>Hexanauplia</taxon>
        <taxon>Copepoda</taxon>
        <taxon>Siphonostomatoida</taxon>
        <taxon>Caligidae</taxon>
        <taxon>Lepeophtheirus</taxon>
    </lineage>
</organism>
<reference evidence="1" key="1">
    <citation type="submission" date="2014-05" db="EMBL/GenBank/DDBJ databases">
        <authorList>
            <person name="Chronopoulou M."/>
        </authorList>
    </citation>
    <scope>NUCLEOTIDE SEQUENCE</scope>
    <source>
        <tissue evidence="1">Whole organism</tissue>
    </source>
</reference>
<dbReference type="AlphaFoldDB" id="A0A0K2V2Z4"/>
<evidence type="ECO:0000313" key="1">
    <source>
        <dbReference type="EMBL" id="CDW44507.1"/>
    </source>
</evidence>
<dbReference type="EMBL" id="HACA01027146">
    <property type="protein sequence ID" value="CDW44507.1"/>
    <property type="molecule type" value="Transcribed_RNA"/>
</dbReference>
<accession>A0A0K2V2Z4</accession>
<protein>
    <submittedName>
        <fullName evidence="1">Uncharacterized protein</fullName>
    </submittedName>
</protein>
<sequence>MWSLNEENGCCLDHPSFDSPKDALLKKCNDISTKYCSFLWKRCSEKIEIDYCCKSWPN</sequence>
<name>A0A0K2V2Z4_LEPSM</name>